<keyword evidence="1" id="KW-0472">Membrane</keyword>
<evidence type="ECO:0000313" key="2">
    <source>
        <dbReference type="Proteomes" id="UP000887572"/>
    </source>
</evidence>
<feature type="transmembrane region" description="Helical" evidence="1">
    <location>
        <begin position="41"/>
        <end position="58"/>
    </location>
</feature>
<accession>A0A914I6A5</accession>
<keyword evidence="1" id="KW-1133">Transmembrane helix</keyword>
<name>A0A914I6A5_GLORO</name>
<keyword evidence="1" id="KW-0812">Transmembrane</keyword>
<reference evidence="3" key="1">
    <citation type="submission" date="2022-11" db="UniProtKB">
        <authorList>
            <consortium name="WormBaseParasite"/>
        </authorList>
    </citation>
    <scope>IDENTIFICATION</scope>
</reference>
<protein>
    <submittedName>
        <fullName evidence="3">Secreted protein</fullName>
    </submittedName>
</protein>
<keyword evidence="2" id="KW-1185">Reference proteome</keyword>
<sequence length="71" mass="8362">MPAAPPARRRQMLLIFPLIWLIFMPRRHFFAAKYHLLSNILYNYGFATVLQCYAIVQLPSDGRNLKRKEAI</sequence>
<dbReference type="WBParaSite" id="Gr19_v10_g7015.t1">
    <property type="protein sequence ID" value="Gr19_v10_g7015.t1"/>
    <property type="gene ID" value="Gr19_v10_g7015"/>
</dbReference>
<dbReference type="Proteomes" id="UP000887572">
    <property type="component" value="Unplaced"/>
</dbReference>
<dbReference type="AlphaFoldDB" id="A0A914I6A5"/>
<organism evidence="2 3">
    <name type="scientific">Globodera rostochiensis</name>
    <name type="common">Golden nematode worm</name>
    <name type="synonym">Heterodera rostochiensis</name>
    <dbReference type="NCBI Taxonomy" id="31243"/>
    <lineage>
        <taxon>Eukaryota</taxon>
        <taxon>Metazoa</taxon>
        <taxon>Ecdysozoa</taxon>
        <taxon>Nematoda</taxon>
        <taxon>Chromadorea</taxon>
        <taxon>Rhabditida</taxon>
        <taxon>Tylenchina</taxon>
        <taxon>Tylenchomorpha</taxon>
        <taxon>Tylenchoidea</taxon>
        <taxon>Heteroderidae</taxon>
        <taxon>Heteroderinae</taxon>
        <taxon>Globodera</taxon>
    </lineage>
</organism>
<evidence type="ECO:0000313" key="3">
    <source>
        <dbReference type="WBParaSite" id="Gr19_v10_g7015.t1"/>
    </source>
</evidence>
<proteinExistence type="predicted"/>
<evidence type="ECO:0000256" key="1">
    <source>
        <dbReference type="SAM" id="Phobius"/>
    </source>
</evidence>